<evidence type="ECO:0000313" key="9">
    <source>
        <dbReference type="Proteomes" id="UP001253545"/>
    </source>
</evidence>
<feature type="transmembrane region" description="Helical" evidence="7">
    <location>
        <begin position="326"/>
        <end position="347"/>
    </location>
</feature>
<feature type="transmembrane region" description="Helical" evidence="7">
    <location>
        <begin position="285"/>
        <end position="306"/>
    </location>
</feature>
<keyword evidence="5 7" id="KW-0472">Membrane</keyword>
<feature type="transmembrane region" description="Helical" evidence="7">
    <location>
        <begin position="245"/>
        <end position="264"/>
    </location>
</feature>
<name>A0ABU2ZUT1_9ALTE</name>
<feature type="transmembrane region" description="Helical" evidence="7">
    <location>
        <begin position="462"/>
        <end position="485"/>
    </location>
</feature>
<feature type="transmembrane region" description="Helical" evidence="7">
    <location>
        <begin position="376"/>
        <end position="396"/>
    </location>
</feature>
<keyword evidence="4 7" id="KW-1133">Transmembrane helix</keyword>
<feature type="transmembrane region" description="Helical" evidence="7">
    <location>
        <begin position="168"/>
        <end position="191"/>
    </location>
</feature>
<sequence length="506" mass="55194">MSDNTIQIGVFLFVTILIAFLTYLHCRGKGHSQANQTKEYFLAGGGLAWYFVAGSITLTNLSTDQLVGMNGNQMALLALWEFSAVVGLIVLAKVFLPIYYRFNCTTTTELLELRYHNKHIRAVISMLFFLGSALIFCPAVIYSGALFMQKMFNIDTQFVNISIGSSAFAIDLMIIYIALIFGIIGALYAIFGGLRAVAVSDTYSGVILLVMALVVVFLALQAVDFSFEGIPAERLTLIGDDDSPIPWHTLLTGMIFIQMFYWGTNQVITQRAMAAPNIKEAQKGVFAAAGIRILIVPAIIVIPGIVSYKLYGDIGDAAYGTIVGDLLPTYLSGVFAAAMAAAVLTTFNSNLNSATALYVCDVHQAYFNKKPNVPKLSGFVTALMTIVALILVVVYAQAESIINLIQQLYGLLSMPILSVFILGLAFKNVHATAGLFSVIFGVILYFLLSFEVSPFHAPFGLHYIHLMFITLISCVTLALLLNWILYGQAPKFEWVGENNNAESAKA</sequence>
<dbReference type="PROSITE" id="PS50283">
    <property type="entry name" value="NA_SOLUT_SYMP_3"/>
    <property type="match status" value="1"/>
</dbReference>
<feature type="transmembrane region" description="Helical" evidence="7">
    <location>
        <begin position="433"/>
        <end position="450"/>
    </location>
</feature>
<protein>
    <submittedName>
        <fullName evidence="8">SLC5 family protein</fullName>
    </submittedName>
</protein>
<evidence type="ECO:0000256" key="6">
    <source>
        <dbReference type="RuleBase" id="RU362091"/>
    </source>
</evidence>
<dbReference type="Gene3D" id="1.20.1730.10">
    <property type="entry name" value="Sodium/glucose cotransporter"/>
    <property type="match status" value="1"/>
</dbReference>
<feature type="transmembrane region" description="Helical" evidence="7">
    <location>
        <begin position="203"/>
        <end position="225"/>
    </location>
</feature>
<keyword evidence="9" id="KW-1185">Reference proteome</keyword>
<dbReference type="CDD" id="cd10328">
    <property type="entry name" value="SLC5sbd_YidK"/>
    <property type="match status" value="1"/>
</dbReference>
<keyword evidence="3 7" id="KW-0812">Transmembrane</keyword>
<dbReference type="InterPro" id="IPR001734">
    <property type="entry name" value="Na/solute_symporter"/>
</dbReference>
<gene>
    <name evidence="8" type="ORF">RM552_14590</name>
</gene>
<dbReference type="InterPro" id="IPR038377">
    <property type="entry name" value="Na/Glc_symporter_sf"/>
</dbReference>
<feature type="transmembrane region" description="Helical" evidence="7">
    <location>
        <begin position="6"/>
        <end position="24"/>
    </location>
</feature>
<dbReference type="EMBL" id="JAVRHX010000005">
    <property type="protein sequence ID" value="MDT0596079.1"/>
    <property type="molecule type" value="Genomic_DNA"/>
</dbReference>
<comment type="similarity">
    <text evidence="2 6">Belongs to the sodium:solute symporter (SSF) (TC 2.A.21) family.</text>
</comment>
<evidence type="ECO:0000256" key="7">
    <source>
        <dbReference type="SAM" id="Phobius"/>
    </source>
</evidence>
<feature type="transmembrane region" description="Helical" evidence="7">
    <location>
        <begin position="408"/>
        <end position="426"/>
    </location>
</feature>
<feature type="transmembrane region" description="Helical" evidence="7">
    <location>
        <begin position="40"/>
        <end position="58"/>
    </location>
</feature>
<evidence type="ECO:0000256" key="1">
    <source>
        <dbReference type="ARBA" id="ARBA00004141"/>
    </source>
</evidence>
<organism evidence="8 9">
    <name type="scientific">Glaciecola petra</name>
    <dbReference type="NCBI Taxonomy" id="3075602"/>
    <lineage>
        <taxon>Bacteria</taxon>
        <taxon>Pseudomonadati</taxon>
        <taxon>Pseudomonadota</taxon>
        <taxon>Gammaproteobacteria</taxon>
        <taxon>Alteromonadales</taxon>
        <taxon>Alteromonadaceae</taxon>
        <taxon>Glaciecola</taxon>
    </lineage>
</organism>
<dbReference type="PANTHER" id="PTHR11819:SF195">
    <property type="entry name" value="SODIUM_GLUCOSE COTRANSPORTER 4"/>
    <property type="match status" value="1"/>
</dbReference>
<accession>A0ABU2ZUT1</accession>
<evidence type="ECO:0000256" key="2">
    <source>
        <dbReference type="ARBA" id="ARBA00006434"/>
    </source>
</evidence>
<dbReference type="RefSeq" id="WP_311369605.1">
    <property type="nucleotide sequence ID" value="NZ_JAVRHX010000005.1"/>
</dbReference>
<dbReference type="Pfam" id="PF00474">
    <property type="entry name" value="SSF"/>
    <property type="match status" value="1"/>
</dbReference>
<evidence type="ECO:0000256" key="4">
    <source>
        <dbReference type="ARBA" id="ARBA00022989"/>
    </source>
</evidence>
<feature type="transmembrane region" description="Helical" evidence="7">
    <location>
        <begin position="78"/>
        <end position="102"/>
    </location>
</feature>
<proteinExistence type="inferred from homology"/>
<comment type="caution">
    <text evidence="8">The sequence shown here is derived from an EMBL/GenBank/DDBJ whole genome shotgun (WGS) entry which is preliminary data.</text>
</comment>
<reference evidence="8 9" key="1">
    <citation type="submission" date="2023-09" db="EMBL/GenBank/DDBJ databases">
        <authorList>
            <person name="Rey-Velasco X."/>
        </authorList>
    </citation>
    <scope>NUCLEOTIDE SEQUENCE [LARGE SCALE GENOMIC DNA]</scope>
    <source>
        <strain evidence="8 9">P117</strain>
    </source>
</reference>
<dbReference type="PANTHER" id="PTHR11819">
    <property type="entry name" value="SOLUTE CARRIER FAMILY 5"/>
    <property type="match status" value="1"/>
</dbReference>
<evidence type="ECO:0000256" key="3">
    <source>
        <dbReference type="ARBA" id="ARBA00022692"/>
    </source>
</evidence>
<dbReference type="Proteomes" id="UP001253545">
    <property type="component" value="Unassembled WGS sequence"/>
</dbReference>
<evidence type="ECO:0000256" key="5">
    <source>
        <dbReference type="ARBA" id="ARBA00023136"/>
    </source>
</evidence>
<comment type="subcellular location">
    <subcellularLocation>
        <location evidence="1">Membrane</location>
        <topology evidence="1">Multi-pass membrane protein</topology>
    </subcellularLocation>
</comment>
<evidence type="ECO:0000313" key="8">
    <source>
        <dbReference type="EMBL" id="MDT0596079.1"/>
    </source>
</evidence>
<feature type="transmembrane region" description="Helical" evidence="7">
    <location>
        <begin position="123"/>
        <end position="148"/>
    </location>
</feature>